<feature type="transmembrane region" description="Helical" evidence="7">
    <location>
        <begin position="293"/>
        <end position="314"/>
    </location>
</feature>
<dbReference type="KEGG" id="amr:AM1_2557"/>
<comment type="similarity">
    <text evidence="2">Belongs to the major facilitator superfamily. TCR/Tet family.</text>
</comment>
<dbReference type="OrthoDB" id="9793283at2"/>
<keyword evidence="3" id="KW-0813">Transport</keyword>
<keyword evidence="10" id="KW-1185">Reference proteome</keyword>
<organism evidence="9 10">
    <name type="scientific">Acaryochloris marina (strain MBIC 11017)</name>
    <dbReference type="NCBI Taxonomy" id="329726"/>
    <lineage>
        <taxon>Bacteria</taxon>
        <taxon>Bacillati</taxon>
        <taxon>Cyanobacteriota</taxon>
        <taxon>Cyanophyceae</taxon>
        <taxon>Acaryochloridales</taxon>
        <taxon>Acaryochloridaceae</taxon>
        <taxon>Acaryochloris</taxon>
    </lineage>
</organism>
<dbReference type="Gene3D" id="1.20.1250.20">
    <property type="entry name" value="MFS general substrate transporter like domains"/>
    <property type="match status" value="1"/>
</dbReference>
<evidence type="ECO:0000256" key="7">
    <source>
        <dbReference type="SAM" id="Phobius"/>
    </source>
</evidence>
<feature type="transmembrane region" description="Helical" evidence="7">
    <location>
        <begin position="267"/>
        <end position="287"/>
    </location>
</feature>
<dbReference type="Proteomes" id="UP000000268">
    <property type="component" value="Chromosome"/>
</dbReference>
<feature type="transmembrane region" description="Helical" evidence="7">
    <location>
        <begin position="196"/>
        <end position="221"/>
    </location>
</feature>
<dbReference type="PROSITE" id="PS50850">
    <property type="entry name" value="MFS"/>
    <property type="match status" value="1"/>
</dbReference>
<dbReference type="HOGENOM" id="CLU_001265_10_11_3"/>
<dbReference type="GO" id="GO:0005886">
    <property type="term" value="C:plasma membrane"/>
    <property type="evidence" value="ECO:0007669"/>
    <property type="project" value="UniProtKB-SubCell"/>
</dbReference>
<dbReference type="PANTHER" id="PTHR23504">
    <property type="entry name" value="MAJOR FACILITATOR SUPERFAMILY DOMAIN-CONTAINING PROTEIN 10"/>
    <property type="match status" value="1"/>
</dbReference>
<evidence type="ECO:0000259" key="8">
    <source>
        <dbReference type="PROSITE" id="PS50850"/>
    </source>
</evidence>
<dbReference type="InterPro" id="IPR020846">
    <property type="entry name" value="MFS_dom"/>
</dbReference>
<accession>B0C5I9</accession>
<evidence type="ECO:0000256" key="6">
    <source>
        <dbReference type="ARBA" id="ARBA00023136"/>
    </source>
</evidence>
<evidence type="ECO:0000313" key="10">
    <source>
        <dbReference type="Proteomes" id="UP000000268"/>
    </source>
</evidence>
<dbReference type="RefSeq" id="WP_012163024.1">
    <property type="nucleotide sequence ID" value="NC_009925.1"/>
</dbReference>
<keyword evidence="4 7" id="KW-0812">Transmembrane</keyword>
<dbReference type="CDD" id="cd17330">
    <property type="entry name" value="MFS_SLC46_TetA_like"/>
    <property type="match status" value="1"/>
</dbReference>
<feature type="transmembrane region" description="Helical" evidence="7">
    <location>
        <begin position="71"/>
        <end position="97"/>
    </location>
</feature>
<keyword evidence="6 7" id="KW-0472">Membrane</keyword>
<dbReference type="InterPro" id="IPR005829">
    <property type="entry name" value="Sugar_transporter_CS"/>
</dbReference>
<dbReference type="SUPFAM" id="SSF103473">
    <property type="entry name" value="MFS general substrate transporter"/>
    <property type="match status" value="1"/>
</dbReference>
<feature type="domain" description="Major facilitator superfamily (MFS) profile" evidence="8">
    <location>
        <begin position="4"/>
        <end position="386"/>
    </location>
</feature>
<keyword evidence="5 7" id="KW-1133">Transmembrane helix</keyword>
<evidence type="ECO:0000256" key="3">
    <source>
        <dbReference type="ARBA" id="ARBA00022448"/>
    </source>
</evidence>
<dbReference type="PANTHER" id="PTHR23504:SF15">
    <property type="entry name" value="MAJOR FACILITATOR SUPERFAMILY (MFS) PROFILE DOMAIN-CONTAINING PROTEIN"/>
    <property type="match status" value="1"/>
</dbReference>
<evidence type="ECO:0000256" key="5">
    <source>
        <dbReference type="ARBA" id="ARBA00022989"/>
    </source>
</evidence>
<evidence type="ECO:0000256" key="2">
    <source>
        <dbReference type="ARBA" id="ARBA00007520"/>
    </source>
</evidence>
<dbReference type="InterPro" id="IPR001958">
    <property type="entry name" value="Tet-R_TetA/multi-R_MdtG-like"/>
</dbReference>
<comment type="subcellular location">
    <subcellularLocation>
        <location evidence="1">Cell membrane</location>
        <topology evidence="1">Multi-pass membrane protein</topology>
    </subcellularLocation>
</comment>
<dbReference type="Pfam" id="PF07690">
    <property type="entry name" value="MFS_1"/>
    <property type="match status" value="2"/>
</dbReference>
<reference evidence="9 10" key="1">
    <citation type="journal article" date="2008" name="Proc. Natl. Acad. Sci. U.S.A.">
        <title>Niche adaptation and genome expansion in the chlorophyll d-producing cyanobacterium Acaryochloris marina.</title>
        <authorList>
            <person name="Swingley W.D."/>
            <person name="Chen M."/>
            <person name="Cheung P.C."/>
            <person name="Conrad A.L."/>
            <person name="Dejesa L.C."/>
            <person name="Hao J."/>
            <person name="Honchak B.M."/>
            <person name="Karbach L.E."/>
            <person name="Kurdoglu A."/>
            <person name="Lahiri S."/>
            <person name="Mastrian S.D."/>
            <person name="Miyashita H."/>
            <person name="Page L."/>
            <person name="Ramakrishna P."/>
            <person name="Satoh S."/>
            <person name="Sattley W.M."/>
            <person name="Shimada Y."/>
            <person name="Taylor H.L."/>
            <person name="Tomo T."/>
            <person name="Tsuchiya T."/>
            <person name="Wang Z.T."/>
            <person name="Raymond J."/>
            <person name="Mimuro M."/>
            <person name="Blankenship R.E."/>
            <person name="Touchman J.W."/>
        </authorList>
    </citation>
    <scope>NUCLEOTIDE SEQUENCE [LARGE SCALE GENOMIC DNA]</scope>
    <source>
        <strain evidence="10">MBIC 11017</strain>
    </source>
</reference>
<name>B0C5I9_ACAM1</name>
<dbReference type="EMBL" id="CP000828">
    <property type="protein sequence ID" value="ABW27565.1"/>
    <property type="molecule type" value="Genomic_DNA"/>
</dbReference>
<dbReference type="InterPro" id="IPR011701">
    <property type="entry name" value="MFS"/>
</dbReference>
<feature type="transmembrane region" description="Helical" evidence="7">
    <location>
        <begin position="6"/>
        <end position="29"/>
    </location>
</feature>
<dbReference type="PROSITE" id="PS00216">
    <property type="entry name" value="SUGAR_TRANSPORT_1"/>
    <property type="match status" value="1"/>
</dbReference>
<evidence type="ECO:0000256" key="4">
    <source>
        <dbReference type="ARBA" id="ARBA00022692"/>
    </source>
</evidence>
<feature type="transmembrane region" description="Helical" evidence="7">
    <location>
        <begin position="335"/>
        <end position="355"/>
    </location>
</feature>
<sequence length="389" mass="42155">MKREVWIVSAIALVNSLSFTVLLPTLYPYGRQFGLNDFETSFLFSIFSIAQFIATPVIGQLSDRWGRRPLLLVSLAGTMLANLMAGLATAAWVLFLARFLDGITGGNNSVIQAVIADVTDAENRARGFSLFGAAFGVGFVLGPLISLGAQAISLGASFLVSAWIAGIALGVTYFFLPETLEERSQPRRFELGLAKLVTGLTIPKVGILLLINFLIGTTFTIFTYAFQPYFLNVLNQTPQSLALIFIVYGVLGVLMQTFGVPNLTKRFNLLLILFVALLIRSVAFLAMPIWPNVTYFVSITIFFSIFNSLVQPIINTLISLNVDAQQQGMAMGLNSSYLSISNGIGPVIAGVLIHQSNLASYGYPLYLAGACTFGVLLLAIQTRTKYAPS</sequence>
<dbReference type="InterPro" id="IPR036259">
    <property type="entry name" value="MFS_trans_sf"/>
</dbReference>
<feature type="transmembrane region" description="Helical" evidence="7">
    <location>
        <begin position="41"/>
        <end position="59"/>
    </location>
</feature>
<evidence type="ECO:0000313" key="9">
    <source>
        <dbReference type="EMBL" id="ABW27565.1"/>
    </source>
</evidence>
<feature type="transmembrane region" description="Helical" evidence="7">
    <location>
        <begin position="361"/>
        <end position="380"/>
    </location>
</feature>
<dbReference type="GO" id="GO:0022857">
    <property type="term" value="F:transmembrane transporter activity"/>
    <property type="evidence" value="ECO:0007669"/>
    <property type="project" value="InterPro"/>
</dbReference>
<dbReference type="PRINTS" id="PR01035">
    <property type="entry name" value="TCRTETA"/>
</dbReference>
<dbReference type="STRING" id="329726.AM1_2557"/>
<protein>
    <submittedName>
        <fullName evidence="9">Major facilitator superfamily transporter</fullName>
    </submittedName>
</protein>
<evidence type="ECO:0000256" key="1">
    <source>
        <dbReference type="ARBA" id="ARBA00004651"/>
    </source>
</evidence>
<feature type="transmembrane region" description="Helical" evidence="7">
    <location>
        <begin position="130"/>
        <end position="152"/>
    </location>
</feature>
<dbReference type="AlphaFoldDB" id="B0C5I9"/>
<feature type="transmembrane region" description="Helical" evidence="7">
    <location>
        <begin position="241"/>
        <end position="260"/>
    </location>
</feature>
<dbReference type="eggNOG" id="COG2814">
    <property type="taxonomic scope" value="Bacteria"/>
</dbReference>
<gene>
    <name evidence="9" type="ordered locus">AM1_2557</name>
</gene>
<proteinExistence type="inferred from homology"/>
<feature type="transmembrane region" description="Helical" evidence="7">
    <location>
        <begin position="158"/>
        <end position="176"/>
    </location>
</feature>